<dbReference type="GO" id="GO:0003700">
    <property type="term" value="F:DNA-binding transcription factor activity"/>
    <property type="evidence" value="ECO:0007669"/>
    <property type="project" value="UniProtKB-UniRule"/>
</dbReference>
<dbReference type="InterPro" id="IPR020603">
    <property type="entry name" value="MraZ_dom"/>
</dbReference>
<comment type="subunit">
    <text evidence="7">Forms oligomers.</text>
</comment>
<organism evidence="10 11">
    <name type="scientific">Lignipirellula cremea</name>
    <dbReference type="NCBI Taxonomy" id="2528010"/>
    <lineage>
        <taxon>Bacteria</taxon>
        <taxon>Pseudomonadati</taxon>
        <taxon>Planctomycetota</taxon>
        <taxon>Planctomycetia</taxon>
        <taxon>Pirellulales</taxon>
        <taxon>Pirellulaceae</taxon>
        <taxon>Lignipirellula</taxon>
    </lineage>
</organism>
<dbReference type="CDD" id="cd16321">
    <property type="entry name" value="MraZ_C"/>
    <property type="match status" value="1"/>
</dbReference>
<dbReference type="Gene3D" id="3.40.1550.20">
    <property type="entry name" value="Transcriptional regulator MraZ domain"/>
    <property type="match status" value="1"/>
</dbReference>
<feature type="domain" description="SpoVT-AbrB" evidence="9">
    <location>
        <begin position="6"/>
        <end position="52"/>
    </location>
</feature>
<evidence type="ECO:0000256" key="3">
    <source>
        <dbReference type="ARBA" id="ARBA00022737"/>
    </source>
</evidence>
<feature type="domain" description="SpoVT-AbrB" evidence="9">
    <location>
        <begin position="81"/>
        <end position="124"/>
    </location>
</feature>
<evidence type="ECO:0000256" key="7">
    <source>
        <dbReference type="HAMAP-Rule" id="MF_01008"/>
    </source>
</evidence>
<keyword evidence="2 7" id="KW-0963">Cytoplasm</keyword>
<evidence type="ECO:0000256" key="8">
    <source>
        <dbReference type="SAM" id="MobiDB-lite"/>
    </source>
</evidence>
<dbReference type="GO" id="GO:2000143">
    <property type="term" value="P:negative regulation of DNA-templated transcription initiation"/>
    <property type="evidence" value="ECO:0007669"/>
    <property type="project" value="TreeGrafter"/>
</dbReference>
<sequence length="166" mass="19017">MLLTGKYFRSLDDKGRTPLPKPLRDALGHPDRGLLYLAPGSDGSLTAYPEDTFATFADQLAQRSPTQQDVRDFGRLFYAQVQPVEIDRQGRIRIPSDLVQLAQLTKEIVLLGVRDHLEIWNVSRWENYLAEKSLRFDQIAENAFKNPLKEVNRSPDEVDVRPTQPR</sequence>
<dbReference type="AlphaFoldDB" id="A0A518E175"/>
<protein>
    <recommendedName>
        <fullName evidence="1 7">Transcriptional regulator MraZ</fullName>
    </recommendedName>
</protein>
<dbReference type="GO" id="GO:0009295">
    <property type="term" value="C:nucleoid"/>
    <property type="evidence" value="ECO:0007669"/>
    <property type="project" value="UniProtKB-SubCell"/>
</dbReference>
<dbReference type="Proteomes" id="UP000317648">
    <property type="component" value="Chromosome"/>
</dbReference>
<dbReference type="EMBL" id="CP036433">
    <property type="protein sequence ID" value="QDU97857.1"/>
    <property type="molecule type" value="Genomic_DNA"/>
</dbReference>
<evidence type="ECO:0000256" key="6">
    <source>
        <dbReference type="ARBA" id="ARBA00023163"/>
    </source>
</evidence>
<evidence type="ECO:0000313" key="10">
    <source>
        <dbReference type="EMBL" id="QDU97857.1"/>
    </source>
</evidence>
<dbReference type="InterPro" id="IPR035642">
    <property type="entry name" value="MraZ_N"/>
</dbReference>
<accession>A0A518E175</accession>
<dbReference type="GO" id="GO:0005737">
    <property type="term" value="C:cytoplasm"/>
    <property type="evidence" value="ECO:0007669"/>
    <property type="project" value="UniProtKB-UniRule"/>
</dbReference>
<keyword evidence="6 7" id="KW-0804">Transcription</keyword>
<dbReference type="InterPro" id="IPR003444">
    <property type="entry name" value="MraZ"/>
</dbReference>
<dbReference type="KEGG" id="lcre:Pla8534_57140"/>
<gene>
    <name evidence="7 10" type="primary">mraZ</name>
    <name evidence="10" type="ORF">Pla8534_57140</name>
</gene>
<evidence type="ECO:0000313" key="11">
    <source>
        <dbReference type="Proteomes" id="UP000317648"/>
    </source>
</evidence>
<dbReference type="NCBIfam" id="TIGR00242">
    <property type="entry name" value="division/cell wall cluster transcriptional repressor MraZ"/>
    <property type="match status" value="1"/>
</dbReference>
<keyword evidence="11" id="KW-1185">Reference proteome</keyword>
<dbReference type="PANTHER" id="PTHR34701">
    <property type="entry name" value="TRANSCRIPTIONAL REGULATOR MRAZ"/>
    <property type="match status" value="1"/>
</dbReference>
<name>A0A518E175_9BACT</name>
<dbReference type="PROSITE" id="PS51740">
    <property type="entry name" value="SPOVT_ABRB"/>
    <property type="match status" value="2"/>
</dbReference>
<comment type="subcellular location">
    <subcellularLocation>
        <location evidence="7">Cytoplasm</location>
        <location evidence="7">Nucleoid</location>
    </subcellularLocation>
</comment>
<feature type="compositionally biased region" description="Basic and acidic residues" evidence="8">
    <location>
        <begin position="147"/>
        <end position="160"/>
    </location>
</feature>
<evidence type="ECO:0000256" key="4">
    <source>
        <dbReference type="ARBA" id="ARBA00023015"/>
    </source>
</evidence>
<dbReference type="PANTHER" id="PTHR34701:SF1">
    <property type="entry name" value="TRANSCRIPTIONAL REGULATOR MRAZ"/>
    <property type="match status" value="1"/>
</dbReference>
<feature type="region of interest" description="Disordered" evidence="8">
    <location>
        <begin position="147"/>
        <end position="166"/>
    </location>
</feature>
<dbReference type="CDD" id="cd16320">
    <property type="entry name" value="MraZ_N"/>
    <property type="match status" value="1"/>
</dbReference>
<keyword evidence="5 7" id="KW-0238">DNA-binding</keyword>
<evidence type="ECO:0000256" key="1">
    <source>
        <dbReference type="ARBA" id="ARBA00013860"/>
    </source>
</evidence>
<keyword evidence="4 7" id="KW-0805">Transcription regulation</keyword>
<dbReference type="RefSeq" id="WP_197442653.1">
    <property type="nucleotide sequence ID" value="NZ_CP036433.1"/>
</dbReference>
<comment type="similarity">
    <text evidence="7">Belongs to the MraZ family.</text>
</comment>
<dbReference type="SUPFAM" id="SSF89447">
    <property type="entry name" value="AbrB/MazE/MraZ-like"/>
    <property type="match status" value="1"/>
</dbReference>
<keyword evidence="3" id="KW-0677">Repeat</keyword>
<dbReference type="InterPro" id="IPR037914">
    <property type="entry name" value="SpoVT-AbrB_sf"/>
</dbReference>
<evidence type="ECO:0000256" key="2">
    <source>
        <dbReference type="ARBA" id="ARBA00022490"/>
    </source>
</evidence>
<dbReference type="GO" id="GO:0000976">
    <property type="term" value="F:transcription cis-regulatory region binding"/>
    <property type="evidence" value="ECO:0007669"/>
    <property type="project" value="TreeGrafter"/>
</dbReference>
<proteinExistence type="inferred from homology"/>
<dbReference type="InterPro" id="IPR007159">
    <property type="entry name" value="SpoVT-AbrB_dom"/>
</dbReference>
<reference evidence="10 11" key="1">
    <citation type="submission" date="2019-02" db="EMBL/GenBank/DDBJ databases">
        <title>Deep-cultivation of Planctomycetes and their phenomic and genomic characterization uncovers novel biology.</title>
        <authorList>
            <person name="Wiegand S."/>
            <person name="Jogler M."/>
            <person name="Boedeker C."/>
            <person name="Pinto D."/>
            <person name="Vollmers J."/>
            <person name="Rivas-Marin E."/>
            <person name="Kohn T."/>
            <person name="Peeters S.H."/>
            <person name="Heuer A."/>
            <person name="Rast P."/>
            <person name="Oberbeckmann S."/>
            <person name="Bunk B."/>
            <person name="Jeske O."/>
            <person name="Meyerdierks A."/>
            <person name="Storesund J.E."/>
            <person name="Kallscheuer N."/>
            <person name="Luecker S."/>
            <person name="Lage O.M."/>
            <person name="Pohl T."/>
            <person name="Merkel B.J."/>
            <person name="Hornburger P."/>
            <person name="Mueller R.-W."/>
            <person name="Bruemmer F."/>
            <person name="Labrenz M."/>
            <person name="Spormann A.M."/>
            <person name="Op den Camp H."/>
            <person name="Overmann J."/>
            <person name="Amann R."/>
            <person name="Jetten M.S.M."/>
            <person name="Mascher T."/>
            <person name="Medema M.H."/>
            <person name="Devos D.P."/>
            <person name="Kaster A.-K."/>
            <person name="Ovreas L."/>
            <person name="Rohde M."/>
            <person name="Galperin M.Y."/>
            <person name="Jogler C."/>
        </authorList>
    </citation>
    <scope>NUCLEOTIDE SEQUENCE [LARGE SCALE GENOMIC DNA]</scope>
    <source>
        <strain evidence="10 11">Pla85_3_4</strain>
    </source>
</reference>
<dbReference type="Pfam" id="PF02381">
    <property type="entry name" value="MraZ"/>
    <property type="match status" value="2"/>
</dbReference>
<dbReference type="InterPro" id="IPR035644">
    <property type="entry name" value="MraZ_C"/>
</dbReference>
<evidence type="ECO:0000256" key="5">
    <source>
        <dbReference type="ARBA" id="ARBA00023125"/>
    </source>
</evidence>
<dbReference type="HAMAP" id="MF_01008">
    <property type="entry name" value="MraZ"/>
    <property type="match status" value="1"/>
</dbReference>
<dbReference type="InterPro" id="IPR038619">
    <property type="entry name" value="MraZ_sf"/>
</dbReference>
<evidence type="ECO:0000259" key="9">
    <source>
        <dbReference type="PROSITE" id="PS51740"/>
    </source>
</evidence>